<name>A0A4S8L2L6_DENBC</name>
<dbReference type="AlphaFoldDB" id="A0A4S8L2L6"/>
<dbReference type="EMBL" id="ML179748">
    <property type="protein sequence ID" value="THU82228.1"/>
    <property type="molecule type" value="Genomic_DNA"/>
</dbReference>
<accession>A0A4S8L2L6</accession>
<protein>
    <submittedName>
        <fullName evidence="1">Uncharacterized protein</fullName>
    </submittedName>
</protein>
<gene>
    <name evidence="1" type="ORF">K435DRAFT_872529</name>
</gene>
<dbReference type="Proteomes" id="UP000297245">
    <property type="component" value="Unassembled WGS sequence"/>
</dbReference>
<keyword evidence="2" id="KW-1185">Reference proteome</keyword>
<sequence>MDTPIHIRAVLFRPELFRLVASHACISDFLAWHATCKTTRAACKDILSMDFLDKLFFWCPDRYGAALLKEQMKDTSTVAMGAVALAVLRLTTLNTMSSLHLVCPLPAMKLWDKFADSLGWSWCGRTANEEVEVIRFVTTKNTIVTLTAVGSMSPIRLVASSAESALFTFVCEDGVSCGYPLLTFNNVTFSVQDVEVGFRVRWNGLRGFRYDEEFLHAQIDCFAVKRSWLDGQSFNFRWTGKEFDRDQEMSWILPTTCGCWTCSHIK</sequence>
<organism evidence="1 2">
    <name type="scientific">Dendrothele bispora (strain CBS 962.96)</name>
    <dbReference type="NCBI Taxonomy" id="1314807"/>
    <lineage>
        <taxon>Eukaryota</taxon>
        <taxon>Fungi</taxon>
        <taxon>Dikarya</taxon>
        <taxon>Basidiomycota</taxon>
        <taxon>Agaricomycotina</taxon>
        <taxon>Agaricomycetes</taxon>
        <taxon>Agaricomycetidae</taxon>
        <taxon>Agaricales</taxon>
        <taxon>Agaricales incertae sedis</taxon>
        <taxon>Dendrothele</taxon>
    </lineage>
</organism>
<evidence type="ECO:0000313" key="2">
    <source>
        <dbReference type="Proteomes" id="UP000297245"/>
    </source>
</evidence>
<reference evidence="1 2" key="1">
    <citation type="journal article" date="2019" name="Nat. Ecol. Evol.">
        <title>Megaphylogeny resolves global patterns of mushroom evolution.</title>
        <authorList>
            <person name="Varga T."/>
            <person name="Krizsan K."/>
            <person name="Foldi C."/>
            <person name="Dima B."/>
            <person name="Sanchez-Garcia M."/>
            <person name="Sanchez-Ramirez S."/>
            <person name="Szollosi G.J."/>
            <person name="Szarkandi J.G."/>
            <person name="Papp V."/>
            <person name="Albert L."/>
            <person name="Andreopoulos W."/>
            <person name="Angelini C."/>
            <person name="Antonin V."/>
            <person name="Barry K.W."/>
            <person name="Bougher N.L."/>
            <person name="Buchanan P."/>
            <person name="Buyck B."/>
            <person name="Bense V."/>
            <person name="Catcheside P."/>
            <person name="Chovatia M."/>
            <person name="Cooper J."/>
            <person name="Damon W."/>
            <person name="Desjardin D."/>
            <person name="Finy P."/>
            <person name="Geml J."/>
            <person name="Haridas S."/>
            <person name="Hughes K."/>
            <person name="Justo A."/>
            <person name="Karasinski D."/>
            <person name="Kautmanova I."/>
            <person name="Kiss B."/>
            <person name="Kocsube S."/>
            <person name="Kotiranta H."/>
            <person name="LaButti K.M."/>
            <person name="Lechner B.E."/>
            <person name="Liimatainen K."/>
            <person name="Lipzen A."/>
            <person name="Lukacs Z."/>
            <person name="Mihaltcheva S."/>
            <person name="Morgado L.N."/>
            <person name="Niskanen T."/>
            <person name="Noordeloos M.E."/>
            <person name="Ohm R.A."/>
            <person name="Ortiz-Santana B."/>
            <person name="Ovrebo C."/>
            <person name="Racz N."/>
            <person name="Riley R."/>
            <person name="Savchenko A."/>
            <person name="Shiryaev A."/>
            <person name="Soop K."/>
            <person name="Spirin V."/>
            <person name="Szebenyi C."/>
            <person name="Tomsovsky M."/>
            <person name="Tulloss R.E."/>
            <person name="Uehling J."/>
            <person name="Grigoriev I.V."/>
            <person name="Vagvolgyi C."/>
            <person name="Papp T."/>
            <person name="Martin F.M."/>
            <person name="Miettinen O."/>
            <person name="Hibbett D.S."/>
            <person name="Nagy L.G."/>
        </authorList>
    </citation>
    <scope>NUCLEOTIDE SEQUENCE [LARGE SCALE GENOMIC DNA]</scope>
    <source>
        <strain evidence="1 2">CBS 962.96</strain>
    </source>
</reference>
<evidence type="ECO:0000313" key="1">
    <source>
        <dbReference type="EMBL" id="THU82228.1"/>
    </source>
</evidence>
<proteinExistence type="predicted"/>